<feature type="transmembrane region" description="Helical" evidence="10">
    <location>
        <begin position="57"/>
        <end position="76"/>
    </location>
</feature>
<dbReference type="CDD" id="cd04590">
    <property type="entry name" value="CBS_pair_CorC_HlyC_assoc"/>
    <property type="match status" value="1"/>
</dbReference>
<dbReference type="InterPro" id="IPR044751">
    <property type="entry name" value="Ion_transp-like_CBS"/>
</dbReference>
<dbReference type="Proteomes" id="UP001549749">
    <property type="component" value="Unassembled WGS sequence"/>
</dbReference>
<feature type="domain" description="CBS" evidence="11">
    <location>
        <begin position="284"/>
        <end position="341"/>
    </location>
</feature>
<keyword evidence="6 8" id="KW-0129">CBS domain</keyword>
<keyword evidence="7 9" id="KW-0472">Membrane</keyword>
<dbReference type="SUPFAM" id="SSF56176">
    <property type="entry name" value="FAD-binding/transporter-associated domain-like"/>
    <property type="match status" value="1"/>
</dbReference>
<evidence type="ECO:0000256" key="5">
    <source>
        <dbReference type="ARBA" id="ARBA00022989"/>
    </source>
</evidence>
<evidence type="ECO:0000256" key="3">
    <source>
        <dbReference type="ARBA" id="ARBA00022692"/>
    </source>
</evidence>
<feature type="transmembrane region" description="Helical" evidence="10">
    <location>
        <begin position="6"/>
        <end position="26"/>
    </location>
</feature>
<dbReference type="InterPro" id="IPR046342">
    <property type="entry name" value="CBS_dom_sf"/>
</dbReference>
<evidence type="ECO:0000256" key="4">
    <source>
        <dbReference type="ARBA" id="ARBA00022737"/>
    </source>
</evidence>
<feature type="domain" description="CBS" evidence="11">
    <location>
        <begin position="220"/>
        <end position="281"/>
    </location>
</feature>
<protein>
    <submittedName>
        <fullName evidence="13">Hemolysin family protein</fullName>
    </submittedName>
</protein>
<dbReference type="RefSeq" id="WP_354662058.1">
    <property type="nucleotide sequence ID" value="NZ_JBEXAC010000002.1"/>
</dbReference>
<dbReference type="Pfam" id="PF01595">
    <property type="entry name" value="CNNM"/>
    <property type="match status" value="1"/>
</dbReference>
<feature type="domain" description="CNNM transmembrane" evidence="12">
    <location>
        <begin position="1"/>
        <end position="201"/>
    </location>
</feature>
<sequence length="428" mass="48016">MTFEIFLTIFLVFLNGFFVAAEFAIVKVRSTQLSNLSGLSKNVTAAAKKVTSNLDGYLAATQLGITLASLGLGWVGEEMMTKIILTTFDALHISIPASTAHKIAIPVAFFCITVLHIVFGELAPKSIAIRKPASTTLLVAIPLQIFYIVFRPFIWLLNGLANFLLRMIGIPPAKEQDIHSEEELKLIIAESQEGGAIEETERELIHNVFDFDDRRVKGILTHRKDIIALDAAMPFDELVDKVIMEGYSRYPVYNNSIDELIGVIYTKDLVKGIHEKTVKAVKDILRPVFYIPDSMKIKVLLRNFQLNRQQLAIVTDEFGDTEGLVTMEDVLEQLVGDIQDEHDQEQPIVQQVNDQTFIVDAHQNIEEINEYLPKPLPASDHYDTLSGLIAYYHGSIPTEGEVLQVEGYQLTILKMFKRSAERVQVVLS</sequence>
<feature type="transmembrane region" description="Helical" evidence="10">
    <location>
        <begin position="135"/>
        <end position="157"/>
    </location>
</feature>
<proteinExistence type="predicted"/>
<dbReference type="Gene3D" id="3.30.465.10">
    <property type="match status" value="1"/>
</dbReference>
<keyword evidence="14" id="KW-1185">Reference proteome</keyword>
<evidence type="ECO:0000256" key="2">
    <source>
        <dbReference type="ARBA" id="ARBA00022475"/>
    </source>
</evidence>
<evidence type="ECO:0000256" key="9">
    <source>
        <dbReference type="PROSITE-ProRule" id="PRU01193"/>
    </source>
</evidence>
<comment type="subcellular location">
    <subcellularLocation>
        <location evidence="1">Cell membrane</location>
        <topology evidence="1">Multi-pass membrane protein</topology>
    </subcellularLocation>
</comment>
<evidence type="ECO:0000256" key="7">
    <source>
        <dbReference type="ARBA" id="ARBA00023136"/>
    </source>
</evidence>
<dbReference type="Pfam" id="PF03471">
    <property type="entry name" value="CorC_HlyC"/>
    <property type="match status" value="1"/>
</dbReference>
<dbReference type="PROSITE" id="PS51846">
    <property type="entry name" value="CNNM"/>
    <property type="match status" value="1"/>
</dbReference>
<dbReference type="InterPro" id="IPR016169">
    <property type="entry name" value="FAD-bd_PCMH_sub2"/>
</dbReference>
<keyword evidence="4" id="KW-0677">Repeat</keyword>
<dbReference type="PANTHER" id="PTHR43099:SF2">
    <property type="entry name" value="UPF0053 PROTEIN YRKA"/>
    <property type="match status" value="1"/>
</dbReference>
<evidence type="ECO:0000256" key="6">
    <source>
        <dbReference type="ARBA" id="ARBA00023122"/>
    </source>
</evidence>
<dbReference type="InterPro" id="IPR005170">
    <property type="entry name" value="Transptr-assoc_dom"/>
</dbReference>
<comment type="caution">
    <text evidence="13">The sequence shown here is derived from an EMBL/GenBank/DDBJ whole genome shotgun (WGS) entry which is preliminary data.</text>
</comment>
<dbReference type="SMART" id="SM01091">
    <property type="entry name" value="CorC_HlyC"/>
    <property type="match status" value="1"/>
</dbReference>
<dbReference type="PROSITE" id="PS51371">
    <property type="entry name" value="CBS"/>
    <property type="match status" value="2"/>
</dbReference>
<keyword evidence="3 9" id="KW-0812">Transmembrane</keyword>
<evidence type="ECO:0000313" key="13">
    <source>
        <dbReference type="EMBL" id="MET6999494.1"/>
    </source>
</evidence>
<dbReference type="SUPFAM" id="SSF54631">
    <property type="entry name" value="CBS-domain pair"/>
    <property type="match status" value="1"/>
</dbReference>
<evidence type="ECO:0000256" key="8">
    <source>
        <dbReference type="PROSITE-ProRule" id="PRU00703"/>
    </source>
</evidence>
<dbReference type="InterPro" id="IPR051676">
    <property type="entry name" value="UPF0053_domain"/>
</dbReference>
<keyword evidence="5 9" id="KW-1133">Transmembrane helix</keyword>
<evidence type="ECO:0000256" key="10">
    <source>
        <dbReference type="SAM" id="Phobius"/>
    </source>
</evidence>
<organism evidence="13 14">
    <name type="scientific">Chitinophaga defluvii</name>
    <dbReference type="NCBI Taxonomy" id="3163343"/>
    <lineage>
        <taxon>Bacteria</taxon>
        <taxon>Pseudomonadati</taxon>
        <taxon>Bacteroidota</taxon>
        <taxon>Chitinophagia</taxon>
        <taxon>Chitinophagales</taxon>
        <taxon>Chitinophagaceae</taxon>
        <taxon>Chitinophaga</taxon>
    </lineage>
</organism>
<dbReference type="PANTHER" id="PTHR43099">
    <property type="entry name" value="UPF0053 PROTEIN YRKA"/>
    <property type="match status" value="1"/>
</dbReference>
<dbReference type="InterPro" id="IPR000644">
    <property type="entry name" value="CBS_dom"/>
</dbReference>
<evidence type="ECO:0000256" key="1">
    <source>
        <dbReference type="ARBA" id="ARBA00004651"/>
    </source>
</evidence>
<dbReference type="Pfam" id="PF00571">
    <property type="entry name" value="CBS"/>
    <property type="match status" value="2"/>
</dbReference>
<feature type="transmembrane region" description="Helical" evidence="10">
    <location>
        <begin position="103"/>
        <end position="123"/>
    </location>
</feature>
<dbReference type="InterPro" id="IPR002550">
    <property type="entry name" value="CNNM"/>
</dbReference>
<name>A0ABV2T8Y6_9BACT</name>
<dbReference type="EMBL" id="JBEXAC010000002">
    <property type="protein sequence ID" value="MET6999494.1"/>
    <property type="molecule type" value="Genomic_DNA"/>
</dbReference>
<reference evidence="13 14" key="1">
    <citation type="submission" date="2024-06" db="EMBL/GenBank/DDBJ databases">
        <title>Chitinophaga defluvii sp. nov., isolated from municipal sewage.</title>
        <authorList>
            <person name="Zhang L."/>
        </authorList>
    </citation>
    <scope>NUCLEOTIDE SEQUENCE [LARGE SCALE GENOMIC DNA]</scope>
    <source>
        <strain evidence="13 14">H8</strain>
    </source>
</reference>
<dbReference type="InterPro" id="IPR036318">
    <property type="entry name" value="FAD-bd_PCMH-like_sf"/>
</dbReference>
<gene>
    <name evidence="13" type="ORF">ABR189_19045</name>
</gene>
<dbReference type="Gene3D" id="3.10.580.10">
    <property type="entry name" value="CBS-domain"/>
    <property type="match status" value="1"/>
</dbReference>
<evidence type="ECO:0000259" key="11">
    <source>
        <dbReference type="PROSITE" id="PS51371"/>
    </source>
</evidence>
<evidence type="ECO:0000259" key="12">
    <source>
        <dbReference type="PROSITE" id="PS51846"/>
    </source>
</evidence>
<accession>A0ABV2T8Y6</accession>
<keyword evidence="2" id="KW-1003">Cell membrane</keyword>
<evidence type="ECO:0000313" key="14">
    <source>
        <dbReference type="Proteomes" id="UP001549749"/>
    </source>
</evidence>